<dbReference type="GO" id="GO:0042593">
    <property type="term" value="P:glucose homeostasis"/>
    <property type="evidence" value="ECO:0007669"/>
    <property type="project" value="TreeGrafter"/>
</dbReference>
<name>A0AAX4P918_9CHLO</name>
<dbReference type="GO" id="GO:0004857">
    <property type="term" value="F:enzyme inhibitor activity"/>
    <property type="evidence" value="ECO:0007669"/>
    <property type="project" value="TreeGrafter"/>
</dbReference>
<dbReference type="InterPro" id="IPR005486">
    <property type="entry name" value="Glucokinase_regulatory_CS"/>
</dbReference>
<feature type="coiled-coil region" evidence="1">
    <location>
        <begin position="134"/>
        <end position="161"/>
    </location>
</feature>
<accession>A0AAX4P918</accession>
<evidence type="ECO:0000313" key="4">
    <source>
        <dbReference type="EMBL" id="WZN62356.1"/>
    </source>
</evidence>
<dbReference type="AlphaFoldDB" id="A0AAX4P918"/>
<reference evidence="4 5" key="1">
    <citation type="submission" date="2024-03" db="EMBL/GenBank/DDBJ databases">
        <title>Complete genome sequence of the green alga Chloropicon roscoffensis RCC1871.</title>
        <authorList>
            <person name="Lemieux C."/>
            <person name="Pombert J.-F."/>
            <person name="Otis C."/>
            <person name="Turmel M."/>
        </authorList>
    </citation>
    <scope>NUCLEOTIDE SEQUENCE [LARGE SCALE GENOMIC DNA]</scope>
    <source>
        <strain evidence="4 5">RCC1871</strain>
    </source>
</reference>
<evidence type="ECO:0000256" key="2">
    <source>
        <dbReference type="SAM" id="MobiDB-lite"/>
    </source>
</evidence>
<proteinExistence type="predicted"/>
<feature type="compositionally biased region" description="Low complexity" evidence="2">
    <location>
        <begin position="16"/>
        <end position="28"/>
    </location>
</feature>
<dbReference type="PROSITE" id="PS01272">
    <property type="entry name" value="GCKR"/>
    <property type="match status" value="1"/>
</dbReference>
<gene>
    <name evidence="4" type="ORF">HKI87_05g38920</name>
</gene>
<keyword evidence="5" id="KW-1185">Reference proteome</keyword>
<dbReference type="InterPro" id="IPR054017">
    <property type="entry name" value="GKRP_SIS_2"/>
</dbReference>
<dbReference type="GO" id="GO:1901135">
    <property type="term" value="P:carbohydrate derivative metabolic process"/>
    <property type="evidence" value="ECO:0007669"/>
    <property type="project" value="InterPro"/>
</dbReference>
<feature type="region of interest" description="Disordered" evidence="2">
    <location>
        <begin position="1"/>
        <end position="28"/>
    </location>
</feature>
<evidence type="ECO:0000313" key="5">
    <source>
        <dbReference type="Proteomes" id="UP001472866"/>
    </source>
</evidence>
<dbReference type="GO" id="GO:0070095">
    <property type="term" value="F:fructose-6-phosphate binding"/>
    <property type="evidence" value="ECO:0007669"/>
    <property type="project" value="TreeGrafter"/>
</dbReference>
<dbReference type="Gene3D" id="3.40.50.10490">
    <property type="entry name" value="Glucose-6-phosphate isomerase like protein, domain 1"/>
    <property type="match status" value="2"/>
</dbReference>
<dbReference type="Proteomes" id="UP001472866">
    <property type="component" value="Chromosome 05"/>
</dbReference>
<dbReference type="InterPro" id="IPR001347">
    <property type="entry name" value="SIS_dom"/>
</dbReference>
<dbReference type="EMBL" id="CP151505">
    <property type="protein sequence ID" value="WZN62356.1"/>
    <property type="molecule type" value="Genomic_DNA"/>
</dbReference>
<dbReference type="Pfam" id="PF22198">
    <property type="entry name" value="GKRP_SIS_2"/>
    <property type="match status" value="1"/>
</dbReference>
<dbReference type="Pfam" id="PF22645">
    <property type="entry name" value="GKRP_SIS_N"/>
    <property type="match status" value="1"/>
</dbReference>
<evidence type="ECO:0000256" key="1">
    <source>
        <dbReference type="SAM" id="Coils"/>
    </source>
</evidence>
<dbReference type="GO" id="GO:0009750">
    <property type="term" value="P:response to fructose"/>
    <property type="evidence" value="ECO:0007669"/>
    <property type="project" value="TreeGrafter"/>
</dbReference>
<protein>
    <submittedName>
        <fullName evidence="4">Glucokinase regulatory protein</fullName>
    </submittedName>
</protein>
<dbReference type="GO" id="GO:0019899">
    <property type="term" value="F:enzyme binding"/>
    <property type="evidence" value="ECO:0007669"/>
    <property type="project" value="TreeGrafter"/>
</dbReference>
<dbReference type="InterPro" id="IPR040190">
    <property type="entry name" value="MURQ/GCKR"/>
</dbReference>
<dbReference type="PANTHER" id="PTHR10088">
    <property type="entry name" value="GLUCOKINASE REGULATORY PROTEIN"/>
    <property type="match status" value="1"/>
</dbReference>
<dbReference type="Pfam" id="PF20741">
    <property type="entry name" value="GKRP-like_C"/>
    <property type="match status" value="1"/>
</dbReference>
<feature type="domain" description="SIS" evidence="3">
    <location>
        <begin position="84"/>
        <end position="270"/>
    </location>
</feature>
<dbReference type="GO" id="GO:0030246">
    <property type="term" value="F:carbohydrate binding"/>
    <property type="evidence" value="ECO:0007669"/>
    <property type="project" value="TreeGrafter"/>
</dbReference>
<dbReference type="GO" id="GO:0005654">
    <property type="term" value="C:nucleoplasm"/>
    <property type="evidence" value="ECO:0007669"/>
    <property type="project" value="TreeGrafter"/>
</dbReference>
<organism evidence="4 5">
    <name type="scientific">Chloropicon roscoffensis</name>
    <dbReference type="NCBI Taxonomy" id="1461544"/>
    <lineage>
        <taxon>Eukaryota</taxon>
        <taxon>Viridiplantae</taxon>
        <taxon>Chlorophyta</taxon>
        <taxon>Chloropicophyceae</taxon>
        <taxon>Chloropicales</taxon>
        <taxon>Chloropicaceae</taxon>
        <taxon>Chloropicon</taxon>
    </lineage>
</organism>
<dbReference type="PANTHER" id="PTHR10088:SF4">
    <property type="entry name" value="GLUCOKINASE REGULATORY PROTEIN"/>
    <property type="match status" value="1"/>
</dbReference>
<dbReference type="PROSITE" id="PS51464">
    <property type="entry name" value="SIS"/>
    <property type="match status" value="1"/>
</dbReference>
<evidence type="ECO:0000259" key="3">
    <source>
        <dbReference type="PROSITE" id="PS51464"/>
    </source>
</evidence>
<keyword evidence="1" id="KW-0175">Coiled coil</keyword>
<sequence length="649" mass="69650">MAPPRENGKGKRRKTASSSAAAAPSASKRAVITEMQSAHSMVIDEAGPVEIVRATRACEAEIFSGFRGYPSMMDKSVHRKLEEAAALVAGADLVVFSGAGTSGRLCWAACQLLERKAKSAGRRVLCTTSLAGGNRAFKKAVEHAEDDAKSASEALERILEAHPGADPSKVVLVGVSCGMSATWVASQILRSLDLGGKAILLGFTPFEGCRGLFAEDHVKRRLASSEESVVILDPVVGPELVTGSTRLKSGTATKICLEIVVLLSLQDLADRENSQPSWHLKNIVAQLQRRAARVPTPKSLLGQYRSALGVYDSSLSLLNDFMIDSHPLSVGAATLREKGRIIYAGYGREGVLGLIDASEQLPTFGCQEDDFQGFLLDGKVDEDVLAVVGEERTLPHFLRTLEGLGRRDTVVLIFNLRRLAMCPQSAHREALRTVKEVQAKASLGFSVVAVLACPTDLRLKASSPLESLSQVLFALDSVVDFFLEDPGQLGCCRDFDLAAEAAIKSALNCFSSGANILNGKVFGNVMIDVRISNKKLLERATKIVMMVAEVDRMAALESVMRVLGVGHLDGRALRALQAKHGEAVDPSIHFSSQDLQLCIDRGSALRRVVPAAVLLATGRCAEVGEARETLEFWQDPSNGGRTLRDIVKG</sequence>
<dbReference type="GO" id="GO:0005829">
    <property type="term" value="C:cytosol"/>
    <property type="evidence" value="ECO:0007669"/>
    <property type="project" value="TreeGrafter"/>
</dbReference>